<dbReference type="PANTHER" id="PTHR35371:SF1">
    <property type="entry name" value="BLR7753 PROTEIN"/>
    <property type="match status" value="1"/>
</dbReference>
<dbReference type="Proteomes" id="UP001620460">
    <property type="component" value="Unassembled WGS sequence"/>
</dbReference>
<comment type="caution">
    <text evidence="6">The sequence shown here is derived from an EMBL/GenBank/DDBJ whole genome shotgun (WGS) entry which is preliminary data.</text>
</comment>
<gene>
    <name evidence="6" type="ORF">ISP17_10725</name>
</gene>
<dbReference type="InterPro" id="IPR023352">
    <property type="entry name" value="MAPEG-like_dom_sf"/>
</dbReference>
<reference evidence="6 7" key="1">
    <citation type="submission" date="2020-10" db="EMBL/GenBank/DDBJ databases">
        <title>Phylogeny of dyella-like bacteria.</title>
        <authorList>
            <person name="Fu J."/>
        </authorList>
    </citation>
    <scope>NUCLEOTIDE SEQUENCE [LARGE SCALE GENOMIC DNA]</scope>
    <source>
        <strain evidence="6 7">Gsoil3046</strain>
    </source>
</reference>
<sequence>MTMELKMLAWALVLGLVHVLLAAALATAQRGLKWNASNRDGDARPLSGFAARATRASSNFLETFAFFAAAVLAVVAAQKTSASTALGAQIYLWARVAYLPVYVIGVPYLRTAVWAVGFWGMLQVIEGLF</sequence>
<proteinExistence type="predicted"/>
<protein>
    <submittedName>
        <fullName evidence="6">MAPEG family protein</fullName>
    </submittedName>
</protein>
<feature type="transmembrane region" description="Helical" evidence="5">
    <location>
        <begin position="60"/>
        <end position="78"/>
    </location>
</feature>
<organism evidence="6 7">
    <name type="scientific">Dyella ginsengisoli</name>
    <dbReference type="NCBI Taxonomy" id="363848"/>
    <lineage>
        <taxon>Bacteria</taxon>
        <taxon>Pseudomonadati</taxon>
        <taxon>Pseudomonadota</taxon>
        <taxon>Gammaproteobacteria</taxon>
        <taxon>Lysobacterales</taxon>
        <taxon>Rhodanobacteraceae</taxon>
        <taxon>Dyella</taxon>
    </lineage>
</organism>
<dbReference type="SUPFAM" id="SSF161084">
    <property type="entry name" value="MAPEG domain-like"/>
    <property type="match status" value="1"/>
</dbReference>
<evidence type="ECO:0000256" key="2">
    <source>
        <dbReference type="ARBA" id="ARBA00022692"/>
    </source>
</evidence>
<keyword evidence="2 5" id="KW-0812">Transmembrane</keyword>
<evidence type="ECO:0000313" key="6">
    <source>
        <dbReference type="EMBL" id="MFK2904441.1"/>
    </source>
</evidence>
<evidence type="ECO:0000256" key="4">
    <source>
        <dbReference type="ARBA" id="ARBA00023136"/>
    </source>
</evidence>
<dbReference type="PANTHER" id="PTHR35371">
    <property type="entry name" value="INNER MEMBRANE PROTEIN"/>
    <property type="match status" value="1"/>
</dbReference>
<feature type="transmembrane region" description="Helical" evidence="5">
    <location>
        <begin position="90"/>
        <end position="109"/>
    </location>
</feature>
<keyword evidence="4 5" id="KW-0472">Membrane</keyword>
<comment type="subcellular location">
    <subcellularLocation>
        <location evidence="1">Membrane</location>
    </subcellularLocation>
</comment>
<evidence type="ECO:0000256" key="3">
    <source>
        <dbReference type="ARBA" id="ARBA00022989"/>
    </source>
</evidence>
<dbReference type="InterPro" id="IPR001129">
    <property type="entry name" value="Membr-assoc_MAPEG"/>
</dbReference>
<name>A0ABW8JTG4_9GAMM</name>
<dbReference type="EMBL" id="JADIKM010000003">
    <property type="protein sequence ID" value="MFK2904441.1"/>
    <property type="molecule type" value="Genomic_DNA"/>
</dbReference>
<accession>A0ABW8JTG4</accession>
<evidence type="ECO:0000256" key="1">
    <source>
        <dbReference type="ARBA" id="ARBA00004370"/>
    </source>
</evidence>
<dbReference type="Gene3D" id="1.20.120.550">
    <property type="entry name" value="Membrane associated eicosanoid/glutathione metabolism-like domain"/>
    <property type="match status" value="1"/>
</dbReference>
<keyword evidence="3 5" id="KW-1133">Transmembrane helix</keyword>
<keyword evidence="7" id="KW-1185">Reference proteome</keyword>
<dbReference type="Pfam" id="PF01124">
    <property type="entry name" value="MAPEG"/>
    <property type="match status" value="1"/>
</dbReference>
<dbReference type="RefSeq" id="WP_404632964.1">
    <property type="nucleotide sequence ID" value="NZ_JADIKM010000003.1"/>
</dbReference>
<evidence type="ECO:0000256" key="5">
    <source>
        <dbReference type="SAM" id="Phobius"/>
    </source>
</evidence>
<evidence type="ECO:0000313" key="7">
    <source>
        <dbReference type="Proteomes" id="UP001620460"/>
    </source>
</evidence>